<evidence type="ECO:0000313" key="2">
    <source>
        <dbReference type="Proteomes" id="UP000828251"/>
    </source>
</evidence>
<evidence type="ECO:0000313" key="1">
    <source>
        <dbReference type="EMBL" id="KAH1097840.1"/>
    </source>
</evidence>
<organism evidence="1 2">
    <name type="scientific">Gossypium stocksii</name>
    <dbReference type="NCBI Taxonomy" id="47602"/>
    <lineage>
        <taxon>Eukaryota</taxon>
        <taxon>Viridiplantae</taxon>
        <taxon>Streptophyta</taxon>
        <taxon>Embryophyta</taxon>
        <taxon>Tracheophyta</taxon>
        <taxon>Spermatophyta</taxon>
        <taxon>Magnoliopsida</taxon>
        <taxon>eudicotyledons</taxon>
        <taxon>Gunneridae</taxon>
        <taxon>Pentapetalae</taxon>
        <taxon>rosids</taxon>
        <taxon>malvids</taxon>
        <taxon>Malvales</taxon>
        <taxon>Malvaceae</taxon>
        <taxon>Malvoideae</taxon>
        <taxon>Gossypium</taxon>
    </lineage>
</organism>
<sequence>MVENSREPVGEDMNSHVPTLEQATTANNNVGNTENVFTNMLYTKMTLMFEQFMGTELE</sequence>
<name>A0A9D3VUP7_9ROSI</name>
<proteinExistence type="predicted"/>
<protein>
    <submittedName>
        <fullName evidence="1">Uncharacterized protein</fullName>
    </submittedName>
</protein>
<accession>A0A9D3VUP7</accession>
<dbReference type="AlphaFoldDB" id="A0A9D3VUP7"/>
<dbReference type="Proteomes" id="UP000828251">
    <property type="component" value="Unassembled WGS sequence"/>
</dbReference>
<comment type="caution">
    <text evidence="1">The sequence shown here is derived from an EMBL/GenBank/DDBJ whole genome shotgun (WGS) entry which is preliminary data.</text>
</comment>
<keyword evidence="2" id="KW-1185">Reference proteome</keyword>
<gene>
    <name evidence="1" type="ORF">J1N35_014761</name>
</gene>
<reference evidence="1 2" key="1">
    <citation type="journal article" date="2021" name="Plant Biotechnol. J.">
        <title>Multi-omics assisted identification of the key and species-specific regulatory components of drought-tolerant mechanisms in Gossypium stocksii.</title>
        <authorList>
            <person name="Yu D."/>
            <person name="Ke L."/>
            <person name="Zhang D."/>
            <person name="Wu Y."/>
            <person name="Sun Y."/>
            <person name="Mei J."/>
            <person name="Sun J."/>
            <person name="Sun Y."/>
        </authorList>
    </citation>
    <scope>NUCLEOTIDE SEQUENCE [LARGE SCALE GENOMIC DNA]</scope>
    <source>
        <strain evidence="2">cv. E1</strain>
        <tissue evidence="1">Leaf</tissue>
    </source>
</reference>
<dbReference type="EMBL" id="JAIQCV010000005">
    <property type="protein sequence ID" value="KAH1097840.1"/>
    <property type="molecule type" value="Genomic_DNA"/>
</dbReference>